<gene>
    <name evidence="5" type="ORF">Esi_0044_0117</name>
</gene>
<dbReference type="Gene3D" id="1.25.40.20">
    <property type="entry name" value="Ankyrin repeat-containing domain"/>
    <property type="match status" value="1"/>
</dbReference>
<feature type="repeat" description="ANK" evidence="3">
    <location>
        <begin position="82"/>
        <end position="115"/>
    </location>
</feature>
<evidence type="ECO:0000256" key="3">
    <source>
        <dbReference type="PROSITE-ProRule" id="PRU00023"/>
    </source>
</evidence>
<evidence type="ECO:0000256" key="1">
    <source>
        <dbReference type="ARBA" id="ARBA00022737"/>
    </source>
</evidence>
<keyword evidence="1" id="KW-0677">Repeat</keyword>
<dbReference type="Pfam" id="PF13637">
    <property type="entry name" value="Ank_4"/>
    <property type="match status" value="1"/>
</dbReference>
<dbReference type="AlphaFoldDB" id="D8LNF8"/>
<dbReference type="Proteomes" id="UP000002630">
    <property type="component" value="Linkage Group LG22"/>
</dbReference>
<dbReference type="EMBL" id="FN649747">
    <property type="protein sequence ID" value="CBN77315.1"/>
    <property type="molecule type" value="Genomic_DNA"/>
</dbReference>
<dbReference type="EMBL" id="FN648641">
    <property type="protein sequence ID" value="CBN77315.1"/>
    <property type="molecule type" value="Genomic_DNA"/>
</dbReference>
<accession>D8LNF8</accession>
<evidence type="ECO:0000313" key="5">
    <source>
        <dbReference type="EMBL" id="CBN77315.1"/>
    </source>
</evidence>
<dbReference type="SMART" id="SM00248">
    <property type="entry name" value="ANK"/>
    <property type="match status" value="7"/>
</dbReference>
<evidence type="ECO:0000256" key="4">
    <source>
        <dbReference type="SAM" id="MobiDB-lite"/>
    </source>
</evidence>
<evidence type="ECO:0000313" key="6">
    <source>
        <dbReference type="Proteomes" id="UP000002630"/>
    </source>
</evidence>
<feature type="repeat" description="ANK" evidence="3">
    <location>
        <begin position="116"/>
        <end position="148"/>
    </location>
</feature>
<reference evidence="5 6" key="1">
    <citation type="journal article" date="2010" name="Nature">
        <title>The Ectocarpus genome and the independent evolution of multicellularity in brown algae.</title>
        <authorList>
            <person name="Cock J.M."/>
            <person name="Sterck L."/>
            <person name="Rouze P."/>
            <person name="Scornet D."/>
            <person name="Allen A.E."/>
            <person name="Amoutzias G."/>
            <person name="Anthouard V."/>
            <person name="Artiguenave F."/>
            <person name="Aury J.M."/>
            <person name="Badger J.H."/>
            <person name="Beszteri B."/>
            <person name="Billiau K."/>
            <person name="Bonnet E."/>
            <person name="Bothwell J.H."/>
            <person name="Bowler C."/>
            <person name="Boyen C."/>
            <person name="Brownlee C."/>
            <person name="Carrano C.J."/>
            <person name="Charrier B."/>
            <person name="Cho G.Y."/>
            <person name="Coelho S.M."/>
            <person name="Collen J."/>
            <person name="Corre E."/>
            <person name="Da Silva C."/>
            <person name="Delage L."/>
            <person name="Delaroque N."/>
            <person name="Dittami S.M."/>
            <person name="Doulbeau S."/>
            <person name="Elias M."/>
            <person name="Farnham G."/>
            <person name="Gachon C.M."/>
            <person name="Gschloessl B."/>
            <person name="Heesch S."/>
            <person name="Jabbari K."/>
            <person name="Jubin C."/>
            <person name="Kawai H."/>
            <person name="Kimura K."/>
            <person name="Kloareg B."/>
            <person name="Kupper F.C."/>
            <person name="Lang D."/>
            <person name="Le Bail A."/>
            <person name="Leblanc C."/>
            <person name="Lerouge P."/>
            <person name="Lohr M."/>
            <person name="Lopez P.J."/>
            <person name="Martens C."/>
            <person name="Maumus F."/>
            <person name="Michel G."/>
            <person name="Miranda-Saavedra D."/>
            <person name="Morales J."/>
            <person name="Moreau H."/>
            <person name="Motomura T."/>
            <person name="Nagasato C."/>
            <person name="Napoli C.A."/>
            <person name="Nelson D.R."/>
            <person name="Nyvall-Collen P."/>
            <person name="Peters A.F."/>
            <person name="Pommier C."/>
            <person name="Potin P."/>
            <person name="Poulain J."/>
            <person name="Quesneville H."/>
            <person name="Read B."/>
            <person name="Rensing S.A."/>
            <person name="Ritter A."/>
            <person name="Rousvoal S."/>
            <person name="Samanta M."/>
            <person name="Samson G."/>
            <person name="Schroeder D.C."/>
            <person name="Segurens B."/>
            <person name="Strittmatter M."/>
            <person name="Tonon T."/>
            <person name="Tregear J.W."/>
            <person name="Valentin K."/>
            <person name="von Dassow P."/>
            <person name="Yamagishi T."/>
            <person name="Van de Peer Y."/>
            <person name="Wincker P."/>
        </authorList>
    </citation>
    <scope>NUCLEOTIDE SEQUENCE [LARGE SCALE GENOMIC DNA]</scope>
    <source>
        <strain evidence="6">Ec32 / CCAP1310/4</strain>
    </source>
</reference>
<dbReference type="OrthoDB" id="20872at2759"/>
<name>D8LNF8_ECTSI</name>
<dbReference type="OMA" id="IAYLLMD"/>
<dbReference type="PROSITE" id="PS50297">
    <property type="entry name" value="ANK_REP_REGION"/>
    <property type="match status" value="4"/>
</dbReference>
<sequence length="276" mass="28988">MATQRVPAQPWPRGPQNDLHRAANDGSIERVVALLASRPSIDINQGAEYGWTPLMLAAWRGSSRVVRILPNKGANVSVVADDFHTALHFSTQDGGHPVVTKMLLKAGADFEAVTSEGETPLHLVADSGCWEVAQVLIEAGACVNSVRSDGETPLYSAARQGHKKAARVLLRAKANPLLTKPTSSGVTFVPLDTAAEYGQTEVVQELVQQVSIKGCGGASGGVDALRLAALSQNVDVMAVLADVGVMDTGEALITAAGRNDEAGVKLLLQQRHGACM</sequence>
<feature type="repeat" description="ANK" evidence="3">
    <location>
        <begin position="149"/>
        <end position="175"/>
    </location>
</feature>
<feature type="repeat" description="ANK" evidence="3">
    <location>
        <begin position="49"/>
        <end position="81"/>
    </location>
</feature>
<protein>
    <submittedName>
        <fullName evidence="5">EsV-1-199</fullName>
    </submittedName>
</protein>
<feature type="region of interest" description="Disordered" evidence="4">
    <location>
        <begin position="1"/>
        <end position="23"/>
    </location>
</feature>
<keyword evidence="2 3" id="KW-0040">ANK repeat</keyword>
<organism evidence="5 6">
    <name type="scientific">Ectocarpus siliculosus</name>
    <name type="common">Brown alga</name>
    <name type="synonym">Conferva siliculosa</name>
    <dbReference type="NCBI Taxonomy" id="2880"/>
    <lineage>
        <taxon>Eukaryota</taxon>
        <taxon>Sar</taxon>
        <taxon>Stramenopiles</taxon>
        <taxon>Ochrophyta</taxon>
        <taxon>PX clade</taxon>
        <taxon>Phaeophyceae</taxon>
        <taxon>Ectocarpales</taxon>
        <taxon>Ectocarpaceae</taxon>
        <taxon>Ectocarpus</taxon>
    </lineage>
</organism>
<dbReference type="PANTHER" id="PTHR24173">
    <property type="entry name" value="ANKYRIN REPEAT CONTAINING"/>
    <property type="match status" value="1"/>
</dbReference>
<dbReference type="eggNOG" id="KOG4177">
    <property type="taxonomic scope" value="Eukaryota"/>
</dbReference>
<proteinExistence type="predicted"/>
<dbReference type="Pfam" id="PF12796">
    <property type="entry name" value="Ank_2"/>
    <property type="match status" value="1"/>
</dbReference>
<dbReference type="InterPro" id="IPR002110">
    <property type="entry name" value="Ankyrin_rpt"/>
</dbReference>
<dbReference type="STRING" id="2880.D8LNF8"/>
<keyword evidence="6" id="KW-1185">Reference proteome</keyword>
<dbReference type="InterPro" id="IPR036770">
    <property type="entry name" value="Ankyrin_rpt-contain_sf"/>
</dbReference>
<evidence type="ECO:0000256" key="2">
    <source>
        <dbReference type="ARBA" id="ARBA00023043"/>
    </source>
</evidence>
<dbReference type="PROSITE" id="PS50088">
    <property type="entry name" value="ANK_REPEAT"/>
    <property type="match status" value="4"/>
</dbReference>
<dbReference type="InParanoid" id="D8LNF8"/>
<dbReference type="SUPFAM" id="SSF48403">
    <property type="entry name" value="Ankyrin repeat"/>
    <property type="match status" value="1"/>
</dbReference>
<dbReference type="PANTHER" id="PTHR24173:SF74">
    <property type="entry name" value="ANKYRIN REPEAT DOMAIN-CONTAINING PROTEIN 16"/>
    <property type="match status" value="1"/>
</dbReference>